<dbReference type="SUPFAM" id="SSF51445">
    <property type="entry name" value="(Trans)glycosidases"/>
    <property type="match status" value="1"/>
</dbReference>
<evidence type="ECO:0000313" key="8">
    <source>
        <dbReference type="Proteomes" id="UP000823912"/>
    </source>
</evidence>
<comment type="similarity">
    <text evidence="1 4">Belongs to the glycosyl hydrolase 30 family.</text>
</comment>
<dbReference type="InterPro" id="IPR033452">
    <property type="entry name" value="GH30_C"/>
</dbReference>
<dbReference type="PANTHER" id="PTHR11069:SF23">
    <property type="entry name" value="LYSOSOMAL ACID GLUCOSYLCERAMIDASE"/>
    <property type="match status" value="1"/>
</dbReference>
<dbReference type="Pfam" id="PF02055">
    <property type="entry name" value="Glyco_hydro_30"/>
    <property type="match status" value="2"/>
</dbReference>
<dbReference type="Proteomes" id="UP000823912">
    <property type="component" value="Unassembled WGS sequence"/>
</dbReference>
<dbReference type="Pfam" id="PF17189">
    <property type="entry name" value="Glyco_hydro_30C"/>
    <property type="match status" value="1"/>
</dbReference>
<evidence type="ECO:0000259" key="6">
    <source>
        <dbReference type="Pfam" id="PF17189"/>
    </source>
</evidence>
<reference evidence="7" key="1">
    <citation type="submission" date="2020-10" db="EMBL/GenBank/DDBJ databases">
        <authorList>
            <person name="Gilroy R."/>
        </authorList>
    </citation>
    <scope>NUCLEOTIDE SEQUENCE</scope>
    <source>
        <strain evidence="7">ChiSjej5B23-6657</strain>
    </source>
</reference>
<feature type="domain" description="Glycosyl hydrolase family 30 TIM-barrel" evidence="5">
    <location>
        <begin position="50"/>
        <end position="160"/>
    </location>
</feature>
<keyword evidence="3 4" id="KW-0378">Hydrolase</keyword>
<evidence type="ECO:0000313" key="7">
    <source>
        <dbReference type="EMBL" id="HIR71521.1"/>
    </source>
</evidence>
<dbReference type="InterPro" id="IPR013780">
    <property type="entry name" value="Glyco_hydro_b"/>
</dbReference>
<dbReference type="EMBL" id="DVHM01000160">
    <property type="protein sequence ID" value="HIR71521.1"/>
    <property type="molecule type" value="Genomic_DNA"/>
</dbReference>
<evidence type="ECO:0000256" key="2">
    <source>
        <dbReference type="ARBA" id="ARBA00022729"/>
    </source>
</evidence>
<evidence type="ECO:0000256" key="3">
    <source>
        <dbReference type="ARBA" id="ARBA00022801"/>
    </source>
</evidence>
<evidence type="ECO:0000259" key="5">
    <source>
        <dbReference type="Pfam" id="PF02055"/>
    </source>
</evidence>
<reference evidence="7" key="2">
    <citation type="journal article" date="2021" name="PeerJ">
        <title>Extensive microbial diversity within the chicken gut microbiome revealed by metagenomics and culture.</title>
        <authorList>
            <person name="Gilroy R."/>
            <person name="Ravi A."/>
            <person name="Getino M."/>
            <person name="Pursley I."/>
            <person name="Horton D.L."/>
            <person name="Alikhan N.F."/>
            <person name="Baker D."/>
            <person name="Gharbi K."/>
            <person name="Hall N."/>
            <person name="Watson M."/>
            <person name="Adriaenssens E.M."/>
            <person name="Foster-Nyarko E."/>
            <person name="Jarju S."/>
            <person name="Secka A."/>
            <person name="Antonio M."/>
            <person name="Oren A."/>
            <person name="Chaudhuri R.R."/>
            <person name="La Ragione R."/>
            <person name="Hildebrand F."/>
            <person name="Pallen M.J."/>
        </authorList>
    </citation>
    <scope>NUCLEOTIDE SEQUENCE</scope>
    <source>
        <strain evidence="7">ChiSjej5B23-6657</strain>
    </source>
</reference>
<dbReference type="AlphaFoldDB" id="A0A9D1JBA5"/>
<dbReference type="GO" id="GO:0004348">
    <property type="term" value="F:glucosylceramidase activity"/>
    <property type="evidence" value="ECO:0007669"/>
    <property type="project" value="InterPro"/>
</dbReference>
<accession>A0A9D1JBA5</accession>
<feature type="domain" description="Glycosyl hydrolase family 30 TIM-barrel" evidence="5">
    <location>
        <begin position="200"/>
        <end position="426"/>
    </location>
</feature>
<gene>
    <name evidence="7" type="ORF">IAA55_09600</name>
</gene>
<evidence type="ECO:0000256" key="1">
    <source>
        <dbReference type="ARBA" id="ARBA00005382"/>
    </source>
</evidence>
<dbReference type="InterPro" id="IPR033453">
    <property type="entry name" value="Glyco_hydro_30_TIM-barrel"/>
</dbReference>
<evidence type="ECO:0000256" key="4">
    <source>
        <dbReference type="RuleBase" id="RU361188"/>
    </source>
</evidence>
<feature type="domain" description="Glycosyl hydrolase family 30 beta sandwich" evidence="6">
    <location>
        <begin position="429"/>
        <end position="489"/>
    </location>
</feature>
<protein>
    <submittedName>
        <fullName evidence="7">Glycoside hydrolase</fullName>
    </submittedName>
</protein>
<keyword evidence="4" id="KW-0326">Glycosidase</keyword>
<dbReference type="Gene3D" id="2.60.40.1180">
    <property type="entry name" value="Golgi alpha-mannosidase II"/>
    <property type="match status" value="1"/>
</dbReference>
<organism evidence="7 8">
    <name type="scientific">Candidatus Pullilachnospira gallistercoris</name>
    <dbReference type="NCBI Taxonomy" id="2840911"/>
    <lineage>
        <taxon>Bacteria</taxon>
        <taxon>Bacillati</taxon>
        <taxon>Bacillota</taxon>
        <taxon>Clostridia</taxon>
        <taxon>Lachnospirales</taxon>
        <taxon>Lachnospiraceae</taxon>
        <taxon>Lachnospiraceae incertae sedis</taxon>
        <taxon>Candidatus Pullilachnospira</taxon>
    </lineage>
</organism>
<dbReference type="GO" id="GO:0016020">
    <property type="term" value="C:membrane"/>
    <property type="evidence" value="ECO:0007669"/>
    <property type="project" value="GOC"/>
</dbReference>
<dbReference type="InterPro" id="IPR001139">
    <property type="entry name" value="Glyco_hydro_30"/>
</dbReference>
<dbReference type="GO" id="GO:0006680">
    <property type="term" value="P:glucosylceramide catabolic process"/>
    <property type="evidence" value="ECO:0007669"/>
    <property type="project" value="TreeGrafter"/>
</dbReference>
<dbReference type="InterPro" id="IPR017853">
    <property type="entry name" value="GH"/>
</dbReference>
<name>A0A9D1JBA5_9FIRM</name>
<sequence>MKAKQIITFSANGKTYPETCDIPVTLEADEPTHLESNVLNLYPDITYQTIEGFGGAITESVAYLMQQMDEETQNKLLTECFSAEGSRYKFLRMHLDSCDYSLEEYAAVADPIADPDLATFTIERDKKYAIPFIKKAMEIAPEPLSILVSPWSPPAAWKTPPARPKNDASVYGGSSFLSSLMPQVDYDTPQRCNGGSLKPEFYPDWAKYLVKYIQAYLEEGLPVTMLSVQNETVAATNWDSCVWAAQEQKTFLRDYLYPAMKEAGLTDTVKIFIWDHNKERVLEYAREIIDDMTDEMIGGIAFHWYSGDHFDAVKICSDLFPGKTLISSECCALHIPGQAGMFAAFSGDSTMPETVEYQDAAAYAHDIIGDLNAGMNRWIDWNICVDKNGGPRHVSMGFAAPIVANEDGTYRKTISFDYIRHFSKYILPGAVRIASTQCDDTIEMTAAKNPDGSLVAVLLNKTDKDRSYAIRLEGKVIRVKAPAHTIGTVVIGE</sequence>
<comment type="caution">
    <text evidence="7">The sequence shown here is derived from an EMBL/GenBank/DDBJ whole genome shotgun (WGS) entry which is preliminary data.</text>
</comment>
<proteinExistence type="inferred from homology"/>
<dbReference type="Gene3D" id="3.20.20.80">
    <property type="entry name" value="Glycosidases"/>
    <property type="match status" value="1"/>
</dbReference>
<dbReference type="PANTHER" id="PTHR11069">
    <property type="entry name" value="GLUCOSYLCERAMIDASE"/>
    <property type="match status" value="1"/>
</dbReference>
<keyword evidence="2" id="KW-0732">Signal</keyword>
<dbReference type="PRINTS" id="PR00843">
    <property type="entry name" value="GLHYDRLASE30"/>
</dbReference>